<evidence type="ECO:0008006" key="2">
    <source>
        <dbReference type="Google" id="ProtNLM"/>
    </source>
</evidence>
<proteinExistence type="predicted"/>
<protein>
    <recommendedName>
        <fullName evidence="2">Portal protein</fullName>
    </recommendedName>
</protein>
<sequence length="589" mass="66667">MVKHPLDEKDVKRRYVVRLQTLAKAWADKWGGAYEHSQKLQQLWISGYYNKGYSRWHLINMMNRAVSSGVAFLAEGNPRVLIEPKAVGLQTFAYAMRLITNFLIEKNDFAGNVFIPGAVASYFGAAIARTFYAYDRVISLDNEVIKVGTPTVKIIEPCDYVGDPSAKTRSDFAFEGDIYRLPTEYAKDLFVKYADFIEEDAKLAVKYSTGELLKEGYDPNTLALEEFTTFIDVFNRKEKVIETILPMGHKAVVLKTIEHKGSDSPYDYLGYRYPTNVPLPIPPAWDVYDIDVTTNIIAQSERQRAESQKTVLAGEPASKRAMDTILKKAKHMDYVTAKGADGIKEYNFGGPTAEGLAWIQFAESQFQKAGTTTSDIMSGKGPTSETLGQDQLVYANASRMVNSYYTRFHSWMTSILRKWVYAVMQDPTTYVEVLDTVKVPGLNDYQYPVFFSKADKVADFSQLVLDVIPYSTQRMSPEMRYQRLMQFMTTWIMPTMQLRREQGSDIDLAQVDRLLADYGGFDQFPSWYRSVTPTDQPRVDYVMKTGNPGQQNDSLGASFPSRLANSEGYNARQGIGAERTPSNMTEQVQ</sequence>
<organism evidence="1">
    <name type="scientific">viral metagenome</name>
    <dbReference type="NCBI Taxonomy" id="1070528"/>
    <lineage>
        <taxon>unclassified sequences</taxon>
        <taxon>metagenomes</taxon>
        <taxon>organismal metagenomes</taxon>
    </lineage>
</organism>
<accession>A0A6M3II29</accession>
<evidence type="ECO:0000313" key="1">
    <source>
        <dbReference type="EMBL" id="QJA56112.1"/>
    </source>
</evidence>
<dbReference type="EMBL" id="MT141200">
    <property type="protein sequence ID" value="QJA56112.1"/>
    <property type="molecule type" value="Genomic_DNA"/>
</dbReference>
<gene>
    <name evidence="1" type="ORF">MM415B01926_0006</name>
</gene>
<name>A0A6M3II29_9ZZZZ</name>
<reference evidence="1" key="1">
    <citation type="submission" date="2020-03" db="EMBL/GenBank/DDBJ databases">
        <title>The deep terrestrial virosphere.</title>
        <authorList>
            <person name="Holmfeldt K."/>
            <person name="Nilsson E."/>
            <person name="Simone D."/>
            <person name="Lopez-Fernandez M."/>
            <person name="Wu X."/>
            <person name="de Brujin I."/>
            <person name="Lundin D."/>
            <person name="Andersson A."/>
            <person name="Bertilsson S."/>
            <person name="Dopson M."/>
        </authorList>
    </citation>
    <scope>NUCLEOTIDE SEQUENCE</scope>
    <source>
        <strain evidence="1">MM415B01926</strain>
    </source>
</reference>
<dbReference type="AlphaFoldDB" id="A0A6M3II29"/>